<dbReference type="InterPro" id="IPR001478">
    <property type="entry name" value="PDZ"/>
</dbReference>
<dbReference type="PANTHER" id="PTHR43343">
    <property type="entry name" value="PEPTIDASE S12"/>
    <property type="match status" value="1"/>
</dbReference>
<keyword evidence="4" id="KW-0720">Serine protease</keyword>
<name>F8KE11_LIMR5</name>
<dbReference type="InterPro" id="IPR001940">
    <property type="entry name" value="Peptidase_S1C"/>
</dbReference>
<dbReference type="InterPro" id="IPR036034">
    <property type="entry name" value="PDZ_sf"/>
</dbReference>
<feature type="domain" description="PDZ" evidence="6">
    <location>
        <begin position="301"/>
        <end position="389"/>
    </location>
</feature>
<evidence type="ECO:0000259" key="6">
    <source>
        <dbReference type="SMART" id="SM00228"/>
    </source>
</evidence>
<dbReference type="InterPro" id="IPR051201">
    <property type="entry name" value="Chloro_Bact_Ser_Proteases"/>
</dbReference>
<reference evidence="7" key="1">
    <citation type="journal article" date="2011" name="J. Bacteriol.">
        <title>Genome sequence of the vertebrate gut symbiont Lactobacillus reuteri ATCC 53608.</title>
        <authorList>
            <person name="Heavens D."/>
            <person name="Tailford L.E."/>
            <person name="Crossman L."/>
            <person name="Jeffers F."/>
            <person name="Mackenzie D.A."/>
            <person name="Caccamo M."/>
            <person name="Juge N."/>
        </authorList>
    </citation>
    <scope>NUCLEOTIDE SEQUENCE [LARGE SCALE GENOMIC DNA]</scope>
    <source>
        <strain evidence="7">ATCC 53608</strain>
    </source>
</reference>
<dbReference type="SUPFAM" id="SSF50494">
    <property type="entry name" value="Trypsin-like serine proteases"/>
    <property type="match status" value="1"/>
</dbReference>
<dbReference type="GO" id="GO:0006508">
    <property type="term" value="P:proteolysis"/>
    <property type="evidence" value="ECO:0007669"/>
    <property type="project" value="UniProtKB-KW"/>
</dbReference>
<dbReference type="Gene3D" id="2.40.10.10">
    <property type="entry name" value="Trypsin-like serine proteases"/>
    <property type="match status" value="2"/>
</dbReference>
<dbReference type="HOGENOM" id="CLU_020120_0_2_9"/>
<comment type="similarity">
    <text evidence="1">Belongs to the peptidase S1C family.</text>
</comment>
<feature type="region of interest" description="Disordered" evidence="5">
    <location>
        <begin position="34"/>
        <end position="53"/>
    </location>
</feature>
<dbReference type="PRINTS" id="PR00834">
    <property type="entry name" value="PROTEASES2C"/>
</dbReference>
<dbReference type="SUPFAM" id="SSF50156">
    <property type="entry name" value="PDZ domain-like"/>
    <property type="match status" value="1"/>
</dbReference>
<proteinExistence type="inferred from homology"/>
<organism evidence="7">
    <name type="scientific">Limosilactobacillus reuteri subsp. suis (strain ATCC 53608 / LMG 31752 / 1063)</name>
    <name type="common">Lactobacillus reuteri</name>
    <dbReference type="NCBI Taxonomy" id="927703"/>
    <lineage>
        <taxon>Bacteria</taxon>
        <taxon>Bacillati</taxon>
        <taxon>Bacillota</taxon>
        <taxon>Bacilli</taxon>
        <taxon>Lactobacillales</taxon>
        <taxon>Lactobacillaceae</taxon>
        <taxon>Limosilactobacillus</taxon>
    </lineage>
</organism>
<dbReference type="MEROPS" id="S01.447"/>
<protein>
    <submittedName>
        <fullName evidence="7">Serine protease</fullName>
    </submittedName>
</protein>
<evidence type="ECO:0000256" key="3">
    <source>
        <dbReference type="ARBA" id="ARBA00022801"/>
    </source>
</evidence>
<dbReference type="PANTHER" id="PTHR43343:SF3">
    <property type="entry name" value="PROTEASE DO-LIKE 8, CHLOROPLASTIC"/>
    <property type="match status" value="1"/>
</dbReference>
<dbReference type="SMART" id="SM00228">
    <property type="entry name" value="PDZ"/>
    <property type="match status" value="1"/>
</dbReference>
<dbReference type="CDD" id="cd06781">
    <property type="entry name" value="cpPDZ_BsHtra-like"/>
    <property type="match status" value="1"/>
</dbReference>
<evidence type="ECO:0000256" key="5">
    <source>
        <dbReference type="SAM" id="MobiDB-lite"/>
    </source>
</evidence>
<dbReference type="Gene3D" id="2.30.42.10">
    <property type="match status" value="1"/>
</dbReference>
<dbReference type="EMBL" id="FR854363">
    <property type="protein sequence ID" value="CCC03837.1"/>
    <property type="molecule type" value="Genomic_DNA"/>
</dbReference>
<sequence length="415" mass="42675">MWLGVIIVGLFAGLIGGGIALGINNLVQHHEEVTSTRVPAGSNKSGGTKVNKNKVDLNGEASQAYKSVQGAVVSVINKQKVQQSSGTLGIFGYGNSSNGSSSSDSSSDNKLETASEGSGVIYKKSGNSAYVVTNNHVVKGSNALQVILSNGKKVNADLVGADSATDLAVLKINAANVKTVASFGNSNSIVPGQDVLAIGSPMGSEYANTVTKGIISAKYRTLKAGTDGTLTSVIQTDAAINSGNSGGPLINMAGQVIGINSMKLASDTQGSSVEGIGFAIPSNEVVTIINQLIKNGKITRPSLGISMVDLSNVTSDQQQSVLKLPTSVSKGVVIMDVNSGSVADTAGLKKYDVITKLGDTQVTDAGSLKAALYKYKVGQNAKVTYYRDGQQHTATLHLTKSADTTSTDDSQQDNN</sequence>
<evidence type="ECO:0000256" key="1">
    <source>
        <dbReference type="ARBA" id="ARBA00010541"/>
    </source>
</evidence>
<dbReference type="Pfam" id="PF13180">
    <property type="entry name" value="PDZ_2"/>
    <property type="match status" value="1"/>
</dbReference>
<accession>F8KE11</accession>
<dbReference type="InterPro" id="IPR043504">
    <property type="entry name" value="Peptidase_S1_PA_chymotrypsin"/>
</dbReference>
<reference evidence="7" key="2">
    <citation type="submission" date="2011-05" db="EMBL/GenBank/DDBJ databases">
        <authorList>
            <person name="Davey R."/>
        </authorList>
    </citation>
    <scope>NUCLEOTIDE SEQUENCE</scope>
    <source>
        <strain evidence="7">ATCC 53608</strain>
    </source>
</reference>
<keyword evidence="3" id="KW-0378">Hydrolase</keyword>
<gene>
    <name evidence="7" type="ORF">LRATCC53608_1085</name>
</gene>
<evidence type="ECO:0000256" key="4">
    <source>
        <dbReference type="ARBA" id="ARBA00022825"/>
    </source>
</evidence>
<evidence type="ECO:0000256" key="2">
    <source>
        <dbReference type="ARBA" id="ARBA00022670"/>
    </source>
</evidence>
<dbReference type="GO" id="GO:0004252">
    <property type="term" value="F:serine-type endopeptidase activity"/>
    <property type="evidence" value="ECO:0007669"/>
    <property type="project" value="InterPro"/>
</dbReference>
<dbReference type="AlphaFoldDB" id="F8KE11"/>
<keyword evidence="2 7" id="KW-0645">Protease</keyword>
<dbReference type="Pfam" id="PF13365">
    <property type="entry name" value="Trypsin_2"/>
    <property type="match status" value="1"/>
</dbReference>
<evidence type="ECO:0000313" key="7">
    <source>
        <dbReference type="EMBL" id="CCC03837.1"/>
    </source>
</evidence>
<dbReference type="InterPro" id="IPR009003">
    <property type="entry name" value="Peptidase_S1_PA"/>
</dbReference>